<protein>
    <submittedName>
        <fullName evidence="4">DUF2339 domain-containing protein</fullName>
    </submittedName>
</protein>
<keyword evidence="1" id="KW-0175">Coiled coil</keyword>
<feature type="transmembrane region" description="Helical" evidence="3">
    <location>
        <begin position="853"/>
        <end position="874"/>
    </location>
</feature>
<feature type="transmembrane region" description="Helical" evidence="3">
    <location>
        <begin position="811"/>
        <end position="833"/>
    </location>
</feature>
<feature type="transmembrane region" description="Helical" evidence="3">
    <location>
        <begin position="358"/>
        <end position="376"/>
    </location>
</feature>
<organism evidence="4 5">
    <name type="scientific">Alkanindiges illinoisensis</name>
    <dbReference type="NCBI Taxonomy" id="197183"/>
    <lineage>
        <taxon>Bacteria</taxon>
        <taxon>Pseudomonadati</taxon>
        <taxon>Pseudomonadota</taxon>
        <taxon>Gammaproteobacteria</taxon>
        <taxon>Moraxellales</taxon>
        <taxon>Moraxellaceae</taxon>
        <taxon>Alkanindiges</taxon>
    </lineage>
</organism>
<dbReference type="AlphaFoldDB" id="A0A4Y7XDZ4"/>
<dbReference type="PANTHER" id="PTHR38434:SF1">
    <property type="entry name" value="BLL2549 PROTEIN"/>
    <property type="match status" value="1"/>
</dbReference>
<keyword evidence="3" id="KW-1133">Transmembrane helix</keyword>
<feature type="transmembrane region" description="Helical" evidence="3">
    <location>
        <begin position="281"/>
        <end position="297"/>
    </location>
</feature>
<feature type="transmembrane region" description="Helical" evidence="3">
    <location>
        <begin position="303"/>
        <end position="321"/>
    </location>
</feature>
<feature type="transmembrane region" description="Helical" evidence="3">
    <location>
        <begin position="784"/>
        <end position="804"/>
    </location>
</feature>
<keyword evidence="5" id="KW-1185">Reference proteome</keyword>
<keyword evidence="3" id="KW-0812">Transmembrane</keyword>
<gene>
    <name evidence="4" type="ORF">E2B99_05040</name>
</gene>
<feature type="transmembrane region" description="Helical" evidence="3">
    <location>
        <begin position="495"/>
        <end position="515"/>
    </location>
</feature>
<dbReference type="OrthoDB" id="207428at2"/>
<dbReference type="RefSeq" id="WP_134243856.1">
    <property type="nucleotide sequence ID" value="NZ_SNTY01000014.1"/>
</dbReference>
<dbReference type="InterPro" id="IPR019286">
    <property type="entry name" value="DUF2339_TM"/>
</dbReference>
<feature type="transmembrane region" description="Helical" evidence="3">
    <location>
        <begin position="415"/>
        <end position="433"/>
    </location>
</feature>
<feature type="transmembrane region" description="Helical" evidence="3">
    <location>
        <begin position="551"/>
        <end position="574"/>
    </location>
</feature>
<reference evidence="4 5" key="1">
    <citation type="submission" date="2019-03" db="EMBL/GenBank/DDBJ databases">
        <title>Alkanindiges illinoisensis: a potential pathogenic isolated from ascites of a gastric cancer patient with abdominal metastasis.</title>
        <authorList>
            <person name="Hu X."/>
            <person name="Yang B."/>
            <person name="Yan X."/>
            <person name="Lin L."/>
            <person name="Zhao H."/>
            <person name="Zhou F."/>
            <person name="Su B."/>
            <person name="Chen J."/>
            <person name="Rui Y."/>
            <person name="Wang Q."/>
            <person name="Zheng L."/>
        </authorList>
    </citation>
    <scope>NUCLEOTIDE SEQUENCE [LARGE SCALE GENOMIC DNA]</scope>
    <source>
        <strain evidence="4 5">NFYY 23406</strain>
    </source>
</reference>
<feature type="compositionally biased region" description="Low complexity" evidence="2">
    <location>
        <begin position="60"/>
        <end position="75"/>
    </location>
</feature>
<evidence type="ECO:0000256" key="2">
    <source>
        <dbReference type="SAM" id="MobiDB-lite"/>
    </source>
</evidence>
<name>A0A4Y7XDZ4_9GAMM</name>
<dbReference type="Pfam" id="PF10101">
    <property type="entry name" value="DUF2339"/>
    <property type="match status" value="1"/>
</dbReference>
<feature type="transmembrane region" description="Helical" evidence="3">
    <location>
        <begin position="594"/>
        <end position="614"/>
    </location>
</feature>
<evidence type="ECO:0000256" key="1">
    <source>
        <dbReference type="SAM" id="Coils"/>
    </source>
</evidence>
<dbReference type="InterPro" id="IPR014600">
    <property type="entry name" value="UCP035905_mem"/>
</dbReference>
<dbReference type="PANTHER" id="PTHR38434">
    <property type="entry name" value="BLL2549 PROTEIN"/>
    <property type="match status" value="1"/>
</dbReference>
<feature type="transmembrane region" description="Helical" evidence="3">
    <location>
        <begin position="328"/>
        <end position="346"/>
    </location>
</feature>
<feature type="transmembrane region" description="Helical" evidence="3">
    <location>
        <begin position="6"/>
        <end position="25"/>
    </location>
</feature>
<evidence type="ECO:0000313" key="5">
    <source>
        <dbReference type="Proteomes" id="UP000297834"/>
    </source>
</evidence>
<feature type="transmembrane region" description="Helical" evidence="3">
    <location>
        <begin position="621"/>
        <end position="639"/>
    </location>
</feature>
<dbReference type="EMBL" id="SNTY01000014">
    <property type="protein sequence ID" value="TEU29418.1"/>
    <property type="molecule type" value="Genomic_DNA"/>
</dbReference>
<feature type="transmembrane region" description="Helical" evidence="3">
    <location>
        <begin position="253"/>
        <end position="274"/>
    </location>
</feature>
<proteinExistence type="predicted"/>
<feature type="transmembrane region" description="Helical" evidence="3">
    <location>
        <begin position="750"/>
        <end position="772"/>
    </location>
</feature>
<feature type="transmembrane region" description="Helical" evidence="3">
    <location>
        <begin position="881"/>
        <end position="898"/>
    </location>
</feature>
<sequence length="946" mass="103710">MFHLSFWAILVFLLPLALAIVALVTSLRTQRQLEQDVSRLEQLLKTTIQQSQNYQQASRQTIAASAQADSSQQVSTHQPSIPDDIPVTAHSLESQVPVEATVTSQASSIDEDLINSAPSEPKGQTAHPAKAAWPQATSPARPQLLEPDEQSLSVVTSIWHSFMQWFKGGNAIVRIGVIVLLVGVVLLLRLANDLLTIPIEVRLGAVAIGGVALTLIGLKLRQNRRSYAISIQGAGLAIVYFTLFAAFRLYEVLPASLTFGLLAILAIVSAALALMQNALPLALLAFGGGFLAPLLTSTGSNNLVGLFSYYLILNLALAWMAHYKTWKVLNVLGAGMTFGMAGYLGWNSYDDSMRWPLEGLLLAHLALYLFIVVRYSQQLATVPANESVRIAPVDSSLLFGVPLMGFALQDGLLHDIPYALALSSAVLSGLYLALGYKLFYQNRKLVLLTEGVLALGIGFMALVIPLALDAQWTAVGWSVQGAALVWLGKRQNRIWSIRFGVLLEALSTLALLWLSFDGEELLLPLVVYSVCLFICALLVRKQNYQALSGVNLSLTLFQPAFLILVWAFAASQVMLHELEQWSMGHQVYWPLHQLQFSLYPLIFIFLAMLASWRFYWPQLSLLIRLILAALTLHAAGIWLDYGHLFTHRPLLVLTMLGYTVFGVLAIQRLSRQAVYANTLQQPVSSTQQHDLSSRVEQAIWALGLLIYSSVLLQVYWIKQPMVAMIILPLGFMATVLLVKKPLLLIQRHTLLHDLSIPVSVALFGWMMAASWLSSGQIGGLPYVPILNVLDICLIGAGLVIYRLMMDLPPALVKLAQAGLGIAAFFSLTSLIIRTLHQWAGTPLWENGAWQVDLVQTSLTIIWTLCALILTGLASRYGWRQVWLAGIALLAVVLIKLLLVDLSNVAAIARIVSFIGAGLMMLLIGYIAPLPPVKIAETPPSSPDSRE</sequence>
<feature type="transmembrane region" description="Helical" evidence="3">
    <location>
        <begin position="445"/>
        <end position="464"/>
    </location>
</feature>
<feature type="transmembrane region" description="Helical" evidence="3">
    <location>
        <begin position="203"/>
        <end position="220"/>
    </location>
</feature>
<feature type="transmembrane region" description="Helical" evidence="3">
    <location>
        <begin position="904"/>
        <end position="927"/>
    </location>
</feature>
<feature type="transmembrane region" description="Helical" evidence="3">
    <location>
        <begin position="521"/>
        <end position="539"/>
    </location>
</feature>
<feature type="transmembrane region" description="Helical" evidence="3">
    <location>
        <begin position="388"/>
        <end position="409"/>
    </location>
</feature>
<feature type="transmembrane region" description="Helical" evidence="3">
    <location>
        <begin position="645"/>
        <end position="666"/>
    </location>
</feature>
<feature type="transmembrane region" description="Helical" evidence="3">
    <location>
        <begin position="722"/>
        <end position="738"/>
    </location>
</feature>
<accession>A0A4Y7XDZ4</accession>
<evidence type="ECO:0000256" key="3">
    <source>
        <dbReference type="SAM" id="Phobius"/>
    </source>
</evidence>
<keyword evidence="3" id="KW-0472">Membrane</keyword>
<comment type="caution">
    <text evidence="4">The sequence shown here is derived from an EMBL/GenBank/DDBJ whole genome shotgun (WGS) entry which is preliminary data.</text>
</comment>
<feature type="transmembrane region" description="Helical" evidence="3">
    <location>
        <begin position="470"/>
        <end position="488"/>
    </location>
</feature>
<evidence type="ECO:0000313" key="4">
    <source>
        <dbReference type="EMBL" id="TEU29418.1"/>
    </source>
</evidence>
<feature type="coiled-coil region" evidence="1">
    <location>
        <begin position="30"/>
        <end position="57"/>
    </location>
</feature>
<dbReference type="Proteomes" id="UP000297834">
    <property type="component" value="Unassembled WGS sequence"/>
</dbReference>
<feature type="transmembrane region" description="Helical" evidence="3">
    <location>
        <begin position="171"/>
        <end position="191"/>
    </location>
</feature>
<feature type="region of interest" description="Disordered" evidence="2">
    <location>
        <begin position="60"/>
        <end position="86"/>
    </location>
</feature>
<feature type="region of interest" description="Disordered" evidence="2">
    <location>
        <begin position="113"/>
        <end position="142"/>
    </location>
</feature>
<feature type="transmembrane region" description="Helical" evidence="3">
    <location>
        <begin position="698"/>
        <end position="716"/>
    </location>
</feature>
<feature type="transmembrane region" description="Helical" evidence="3">
    <location>
        <begin position="227"/>
        <end position="247"/>
    </location>
</feature>
<dbReference type="PIRSF" id="PIRSF035905">
    <property type="entry name" value="UCP035905_mp"/>
    <property type="match status" value="1"/>
</dbReference>
<dbReference type="STRING" id="1120977.GCA_000619845_02686"/>